<organism evidence="1 2">
    <name type="scientific">Nocardia cerradoensis</name>
    <dbReference type="NCBI Taxonomy" id="85688"/>
    <lineage>
        <taxon>Bacteria</taxon>
        <taxon>Bacillati</taxon>
        <taxon>Actinomycetota</taxon>
        <taxon>Actinomycetes</taxon>
        <taxon>Mycobacteriales</taxon>
        <taxon>Nocardiaceae</taxon>
        <taxon>Nocardia</taxon>
    </lineage>
</organism>
<evidence type="ECO:0000313" key="2">
    <source>
        <dbReference type="Proteomes" id="UP000215506"/>
    </source>
</evidence>
<evidence type="ECO:0000313" key="1">
    <source>
        <dbReference type="EMBL" id="OXR41433.1"/>
    </source>
</evidence>
<sequence length="238" mass="24858">MRELNDTLTDALFGPILARDAAAPRITHYDDSTGARIELSGLTLANWAAKTANMIRDEFGLAPGARVSVLLPAHWQTAAVLLGCWWAGTEVVLRPDADAELALVSAARIDEAGDIAEVAALSLDPMGMPVADLPVGITDYATSVRGHGDQFHPAGAGDALDGATVAETVAAARASAERQGFGATDRVLSTTDWDTTAHLIDGLLAVYAAGASLVQVTAPDPARLEHRIGTERVTARRS</sequence>
<reference evidence="1 2" key="1">
    <citation type="submission" date="2017-07" db="EMBL/GenBank/DDBJ databases">
        <title>First draft Genome Sequence of Nocardia cerradoensis isolated from human infection.</title>
        <authorList>
            <person name="Carrasco G."/>
        </authorList>
    </citation>
    <scope>NUCLEOTIDE SEQUENCE [LARGE SCALE GENOMIC DNA]</scope>
    <source>
        <strain evidence="1 2">CNM20130759</strain>
    </source>
</reference>
<gene>
    <name evidence="1" type="ORF">B7C42_06576</name>
</gene>
<dbReference type="RefSeq" id="WP_094027621.1">
    <property type="nucleotide sequence ID" value="NZ_NGAF01000020.1"/>
</dbReference>
<dbReference type="SUPFAM" id="SSF56801">
    <property type="entry name" value="Acetyl-CoA synthetase-like"/>
    <property type="match status" value="1"/>
</dbReference>
<dbReference type="NCBIfam" id="TIGR03089">
    <property type="entry name" value="TIGR03089 family protein"/>
    <property type="match status" value="1"/>
</dbReference>
<name>A0A231GXS5_9NOCA</name>
<keyword evidence="2" id="KW-1185">Reference proteome</keyword>
<dbReference type="Gene3D" id="3.40.50.12780">
    <property type="entry name" value="N-terminal domain of ligase-like"/>
    <property type="match status" value="1"/>
</dbReference>
<dbReference type="InterPro" id="IPR017523">
    <property type="entry name" value="Rv3268"/>
</dbReference>
<dbReference type="EMBL" id="NGAF01000020">
    <property type="protein sequence ID" value="OXR41433.1"/>
    <property type="molecule type" value="Genomic_DNA"/>
</dbReference>
<comment type="caution">
    <text evidence="1">The sequence shown here is derived from an EMBL/GenBank/DDBJ whole genome shotgun (WGS) entry which is preliminary data.</text>
</comment>
<dbReference type="InterPro" id="IPR042099">
    <property type="entry name" value="ANL_N_sf"/>
</dbReference>
<accession>A0A231GXS5</accession>
<protein>
    <recommendedName>
        <fullName evidence="3">TIGR03089 family protein</fullName>
    </recommendedName>
</protein>
<dbReference type="Proteomes" id="UP000215506">
    <property type="component" value="Unassembled WGS sequence"/>
</dbReference>
<dbReference type="AlphaFoldDB" id="A0A231GXS5"/>
<proteinExistence type="predicted"/>
<evidence type="ECO:0008006" key="3">
    <source>
        <dbReference type="Google" id="ProtNLM"/>
    </source>
</evidence>